<feature type="region of interest" description="Disordered" evidence="2">
    <location>
        <begin position="546"/>
        <end position="568"/>
    </location>
</feature>
<dbReference type="CTD" id="84660"/>
<evidence type="ECO:0000313" key="4">
    <source>
        <dbReference type="RefSeq" id="XP_008687058.1"/>
    </source>
</evidence>
<sequence>MVTCEGRSTLVAPFYHEVLKASFAFMSVRRKNIGSEVEISTIEKQRKELQLLIGELKDRDKELNDMVAVHQRQLLSWEEDRQKVLTLEERCSKLEGELHKRTEIIRSLTKKVKTLESNQIECQTVLQKTQLQLQEMVQKATHSSLLSEDLEARNENLSNTLVELSAQVGQLQAREQALTTMIKLKQREKKGKMSYLILQSQSKNVPMQNCIISDRDMRLSDLENHRPKVDIKREKNLKSLVKDPKFETTLIQQNWSDRSPCDVCKEKKRQGSTSFGERSVIAISSLFTKDLLEKQKSWSQGGKMQIEPENKSTLSKIHAKSPKGNGIGIQNEEKQLSETSTSLSDEKQWHDVNVYLGLASCSGSRQPEKLDVESQDDVERSGLSCCHKNETCLGESDMYESKCCHPSNFIIEAPGHVSDVEWMSIFKPSKVQRIVRHKCVCTCSESAGGRKYNSATSELIAIQHSHCLGSSKSATREDEKLIETEPSSDTKNSPKILLLNKEAPLSGDKDDFSPTSKLQRLLAESRQMVTDLELSTLLPISSENLSSSARNNLEVSEESAQKNTFLSN</sequence>
<gene>
    <name evidence="4" type="primary">CCDC62</name>
</gene>
<feature type="region of interest" description="Disordered" evidence="2">
    <location>
        <begin position="299"/>
        <end position="343"/>
    </location>
</feature>
<feature type="compositionally biased region" description="Basic and acidic residues" evidence="2">
    <location>
        <begin position="474"/>
        <end position="483"/>
    </location>
</feature>
<feature type="region of interest" description="Disordered" evidence="2">
    <location>
        <begin position="471"/>
        <end position="495"/>
    </location>
</feature>
<keyword evidence="1" id="KW-0175">Coiled coil</keyword>
<organism evidence="3 4">
    <name type="scientific">Ursus maritimus</name>
    <name type="common">Polar bear</name>
    <name type="synonym">Thalarctos maritimus</name>
    <dbReference type="NCBI Taxonomy" id="29073"/>
    <lineage>
        <taxon>Eukaryota</taxon>
        <taxon>Metazoa</taxon>
        <taxon>Chordata</taxon>
        <taxon>Craniata</taxon>
        <taxon>Vertebrata</taxon>
        <taxon>Euteleostomi</taxon>
        <taxon>Mammalia</taxon>
        <taxon>Eutheria</taxon>
        <taxon>Laurasiatheria</taxon>
        <taxon>Carnivora</taxon>
        <taxon>Caniformia</taxon>
        <taxon>Ursidae</taxon>
        <taxon>Ursus</taxon>
    </lineage>
</organism>
<feature type="coiled-coil region" evidence="1">
    <location>
        <begin position="147"/>
        <end position="174"/>
    </location>
</feature>
<evidence type="ECO:0000313" key="3">
    <source>
        <dbReference type="Proteomes" id="UP000261680"/>
    </source>
</evidence>
<protein>
    <submittedName>
        <fullName evidence="4">Coiled-coil domain-containing protein 62 isoform X7</fullName>
    </submittedName>
</protein>
<dbReference type="RefSeq" id="XP_008687058.1">
    <property type="nucleotide sequence ID" value="XM_008688836.2"/>
</dbReference>
<reference evidence="4" key="1">
    <citation type="submission" date="2025-08" db="UniProtKB">
        <authorList>
            <consortium name="RefSeq"/>
        </authorList>
    </citation>
    <scope>IDENTIFICATION</scope>
    <source>
        <tissue evidence="4">Whole blood</tissue>
    </source>
</reference>
<dbReference type="Proteomes" id="UP000261680">
    <property type="component" value="Unplaced"/>
</dbReference>
<dbReference type="GeneID" id="103661143"/>
<evidence type="ECO:0000256" key="1">
    <source>
        <dbReference type="SAM" id="Coils"/>
    </source>
</evidence>
<keyword evidence="3" id="KW-1185">Reference proteome</keyword>
<dbReference type="AlphaFoldDB" id="A0A384BWT4"/>
<dbReference type="OrthoDB" id="6155277at2759"/>
<evidence type="ECO:0000256" key="2">
    <source>
        <dbReference type="SAM" id="MobiDB-lite"/>
    </source>
</evidence>
<accession>A0A384BWT4</accession>
<name>A0A384BWT4_URSMA</name>
<proteinExistence type="predicted"/>